<accession>A0A8V0YAE9</accession>
<reference evidence="7" key="3">
    <citation type="submission" date="2025-09" db="UniProtKB">
        <authorList>
            <consortium name="Ensembl"/>
        </authorList>
    </citation>
    <scope>IDENTIFICATION</scope>
    <source>
        <strain evidence="7">broiler</strain>
    </source>
</reference>
<keyword evidence="4 5" id="KW-0807">Transducer</keyword>
<keyword evidence="8" id="KW-1185">Reference proteome</keyword>
<evidence type="ECO:0000256" key="5">
    <source>
        <dbReference type="RuleBase" id="RU004973"/>
    </source>
</evidence>
<dbReference type="SMART" id="SM00224">
    <property type="entry name" value="GGL"/>
    <property type="match status" value="1"/>
</dbReference>
<keyword evidence="3 5" id="KW-0472">Membrane</keyword>
<comment type="similarity">
    <text evidence="1 5">Belongs to the G protein gamma family.</text>
</comment>
<dbReference type="Pfam" id="PF00631">
    <property type="entry name" value="G-gamma"/>
    <property type="match status" value="1"/>
</dbReference>
<dbReference type="PANTHER" id="PTHR13809">
    <property type="entry name" value="GUANINE NUCLEOTIDE-BINDING PROTEIN GAMMA SUBUNIT"/>
    <property type="match status" value="1"/>
</dbReference>
<evidence type="ECO:0000256" key="3">
    <source>
        <dbReference type="ARBA" id="ARBA00023136"/>
    </source>
</evidence>
<gene>
    <name evidence="7" type="primary">GNG4</name>
</gene>
<dbReference type="Ensembl" id="ENSGALT00010022461.1">
    <property type="protein sequence ID" value="ENSGALP00010012933.1"/>
    <property type="gene ID" value="ENSGALG00010009404.1"/>
</dbReference>
<evidence type="ECO:0000256" key="4">
    <source>
        <dbReference type="ARBA" id="ARBA00023224"/>
    </source>
</evidence>
<comment type="function">
    <text evidence="5">Guanine nucleotide-binding proteins (G proteins) are involved as a modulator or transducer in various transmembrane signaling systems. The beta and gamma chains are required for the GTPase activity, for replacement of GDP by GTP, and for G protein-effector interaction.</text>
</comment>
<keyword evidence="2 5" id="KW-1003">Cell membrane</keyword>
<dbReference type="CDD" id="cd00068">
    <property type="entry name" value="GGL"/>
    <property type="match status" value="1"/>
</dbReference>
<name>A0A8V0YAE9_CHICK</name>
<reference evidence="7" key="1">
    <citation type="submission" date="2020-11" db="EMBL/GenBank/DDBJ databases">
        <title>Gallus gallus (Chicken) genome, bGalGal1, GRCg7b, maternal haplotype autosomes + Z &amp; W.</title>
        <authorList>
            <person name="Warren W."/>
            <person name="Formenti G."/>
            <person name="Fedrigo O."/>
            <person name="Haase B."/>
            <person name="Mountcastle J."/>
            <person name="Balacco J."/>
            <person name="Tracey A."/>
            <person name="Schneider V."/>
            <person name="Okimoto R."/>
            <person name="Cheng H."/>
            <person name="Hawken R."/>
            <person name="Howe K."/>
            <person name="Jarvis E.D."/>
        </authorList>
    </citation>
    <scope>NUCLEOTIDE SEQUENCE [LARGE SCALE GENOMIC DNA]</scope>
    <source>
        <strain evidence="7">Broiler</strain>
    </source>
</reference>
<evidence type="ECO:0000313" key="8">
    <source>
        <dbReference type="Proteomes" id="UP000000539"/>
    </source>
</evidence>
<dbReference type="Proteomes" id="UP000000539">
    <property type="component" value="Chromosome 3"/>
</dbReference>
<reference evidence="7" key="2">
    <citation type="submission" date="2025-08" db="UniProtKB">
        <authorList>
            <consortium name="Ensembl"/>
        </authorList>
    </citation>
    <scope>IDENTIFICATION</scope>
    <source>
        <strain evidence="7">broiler</strain>
    </source>
</reference>
<comment type="subunit">
    <text evidence="5">G proteins are composed of 3 units; alpha, beta and gamma.</text>
</comment>
<dbReference type="PROSITE" id="PS50058">
    <property type="entry name" value="G_PROTEIN_GAMMA"/>
    <property type="match status" value="1"/>
</dbReference>
<dbReference type="PRINTS" id="PR00321">
    <property type="entry name" value="GPROTEING"/>
</dbReference>
<keyword evidence="5" id="KW-0449">Lipoprotein</keyword>
<proteinExistence type="inferred from homology"/>
<evidence type="ECO:0000256" key="1">
    <source>
        <dbReference type="ARBA" id="ARBA00007431"/>
    </source>
</evidence>
<dbReference type="InterPro" id="IPR015898">
    <property type="entry name" value="G-protein_gamma-like_dom"/>
</dbReference>
<dbReference type="InterPro" id="IPR001770">
    <property type="entry name" value="G-protein_gamma"/>
</dbReference>
<dbReference type="SUPFAM" id="SSF48670">
    <property type="entry name" value="Transducin (heterotrimeric G protein), gamma chain"/>
    <property type="match status" value="1"/>
</dbReference>
<dbReference type="GO" id="GO:0005834">
    <property type="term" value="C:heterotrimeric G-protein complex"/>
    <property type="evidence" value="ECO:0007669"/>
    <property type="project" value="InterPro"/>
</dbReference>
<evidence type="ECO:0000313" key="7">
    <source>
        <dbReference type="Ensembl" id="ENSGALP00010012933.1"/>
    </source>
</evidence>
<dbReference type="GO" id="GO:0031681">
    <property type="term" value="F:G-protein beta-subunit binding"/>
    <property type="evidence" value="ECO:0007669"/>
    <property type="project" value="InterPro"/>
</dbReference>
<protein>
    <recommendedName>
        <fullName evidence="5">Guanine nucleotide-binding protein subunit gamma</fullName>
    </recommendedName>
</protein>
<organism evidence="7 8">
    <name type="scientific">Gallus gallus</name>
    <name type="common">Chicken</name>
    <dbReference type="NCBI Taxonomy" id="9031"/>
    <lineage>
        <taxon>Eukaryota</taxon>
        <taxon>Metazoa</taxon>
        <taxon>Chordata</taxon>
        <taxon>Craniata</taxon>
        <taxon>Vertebrata</taxon>
        <taxon>Euteleostomi</taxon>
        <taxon>Archelosauria</taxon>
        <taxon>Archosauria</taxon>
        <taxon>Dinosauria</taxon>
        <taxon>Saurischia</taxon>
        <taxon>Theropoda</taxon>
        <taxon>Coelurosauria</taxon>
        <taxon>Aves</taxon>
        <taxon>Neognathae</taxon>
        <taxon>Galloanserae</taxon>
        <taxon>Galliformes</taxon>
        <taxon>Phasianidae</taxon>
        <taxon>Phasianinae</taxon>
        <taxon>Gallus</taxon>
    </lineage>
</organism>
<dbReference type="SMART" id="SM01224">
    <property type="entry name" value="G_gamma"/>
    <property type="match status" value="1"/>
</dbReference>
<dbReference type="OrthoDB" id="6264244at2759"/>
<evidence type="ECO:0000256" key="2">
    <source>
        <dbReference type="ARBA" id="ARBA00022475"/>
    </source>
</evidence>
<dbReference type="InterPro" id="IPR036284">
    <property type="entry name" value="GGL_sf"/>
</dbReference>
<feature type="domain" description="G protein gamma" evidence="6">
    <location>
        <begin position="85"/>
        <end position="152"/>
    </location>
</feature>
<dbReference type="GeneTree" id="ENSGT01100000263497"/>
<dbReference type="FunCoup" id="A0A8V0YAE9">
    <property type="interactions" value="318"/>
</dbReference>
<evidence type="ECO:0000259" key="6">
    <source>
        <dbReference type="PROSITE" id="PS50058"/>
    </source>
</evidence>
<dbReference type="AlphaFoldDB" id="A0A8V0YAE9"/>
<dbReference type="GO" id="GO:0007186">
    <property type="term" value="P:G protein-coupled receptor signaling pathway"/>
    <property type="evidence" value="ECO:0007669"/>
    <property type="project" value="InterPro"/>
</dbReference>
<sequence length="152" mass="16065">NDRFYLCISLKVLEYLKLGQRSEIEGGSCLRLRPSASLLICPRPCVRAGGPRAASEGCPCGVSCCLGCCSAAKQVGTHGQNAARGCGSLAAARRAERCLLDGNRGAEVQQVSKAAADLLAYCDAHIGEDPLIIPVPASENPFREKKLFCTIL</sequence>
<comment type="subcellular location">
    <subcellularLocation>
        <location evidence="5">Cell membrane</location>
        <topology evidence="5">Lipid-anchor</topology>
        <orientation evidence="5">Cytoplasmic side</orientation>
    </subcellularLocation>
</comment>
<dbReference type="Gene3D" id="4.10.260.10">
    <property type="entry name" value="Transducin (heterotrimeric G protein), gamma chain"/>
    <property type="match status" value="1"/>
</dbReference>